<keyword evidence="7 9" id="KW-0206">Cytoskeleton</keyword>
<comment type="subunit">
    <text evidence="9">Heterodimer of an alpha and a beta subunit.</text>
</comment>
<evidence type="ECO:0000256" key="2">
    <source>
        <dbReference type="ARBA" id="ARBA00006039"/>
    </source>
</evidence>
<dbReference type="InterPro" id="IPR019771">
    <property type="entry name" value="F-actin_capping_bsu_CS"/>
</dbReference>
<evidence type="ECO:0000256" key="1">
    <source>
        <dbReference type="ARBA" id="ARBA00004245"/>
    </source>
</evidence>
<dbReference type="InterPro" id="IPR043175">
    <property type="entry name" value="CAPZB_N"/>
</dbReference>
<evidence type="ECO:0000256" key="5">
    <source>
        <dbReference type="ARBA" id="ARBA00022490"/>
    </source>
</evidence>
<dbReference type="SUPFAM" id="SSF90096">
    <property type="entry name" value="Subunits of heterodimeric actin filament capping protein Capz"/>
    <property type="match status" value="1"/>
</dbReference>
<dbReference type="GO" id="GO:0008290">
    <property type="term" value="C:F-actin capping protein complex"/>
    <property type="evidence" value="ECO:0007669"/>
    <property type="project" value="UniProtKB-UniRule"/>
</dbReference>
<evidence type="ECO:0000256" key="4">
    <source>
        <dbReference type="ARBA" id="ARBA00022467"/>
    </source>
</evidence>
<dbReference type="Gene3D" id="1.20.58.570">
    <property type="match status" value="1"/>
</dbReference>
<keyword evidence="6 9" id="KW-0009">Actin-binding</keyword>
<dbReference type="Gene3D" id="3.90.1150.210">
    <property type="entry name" value="F-actin capping protein, beta subunit"/>
    <property type="match status" value="1"/>
</dbReference>
<dbReference type="PROSITE" id="PS00231">
    <property type="entry name" value="F_ACTIN_CAPPING_BETA"/>
    <property type="match status" value="1"/>
</dbReference>
<dbReference type="GO" id="GO:0051015">
    <property type="term" value="F:actin filament binding"/>
    <property type="evidence" value="ECO:0007669"/>
    <property type="project" value="TreeGrafter"/>
</dbReference>
<dbReference type="OrthoDB" id="9979678at2759"/>
<dbReference type="InterPro" id="IPR042276">
    <property type="entry name" value="CapZ_alpha/beta_2"/>
</dbReference>
<comment type="similarity">
    <text evidence="2 9">Belongs to the F-actin-capping protein beta subunit family.</text>
</comment>
<comment type="subcellular location">
    <subcellularLocation>
        <location evidence="1 9">Cytoplasm</location>
        <location evidence="1 9">Cytoskeleton</location>
    </subcellularLocation>
</comment>
<dbReference type="FunFam" id="1.20.58.570:FF:000001">
    <property type="entry name" value="F-actin-capping protein subunit beta"/>
    <property type="match status" value="1"/>
</dbReference>
<dbReference type="InterPro" id="IPR001698">
    <property type="entry name" value="CAPZB"/>
</dbReference>
<organism evidence="11 12">
    <name type="scientific">Wickerhamiella sorbophila</name>
    <dbReference type="NCBI Taxonomy" id="45607"/>
    <lineage>
        <taxon>Eukaryota</taxon>
        <taxon>Fungi</taxon>
        <taxon>Dikarya</taxon>
        <taxon>Ascomycota</taxon>
        <taxon>Saccharomycotina</taxon>
        <taxon>Dipodascomycetes</taxon>
        <taxon>Dipodascales</taxon>
        <taxon>Trichomonascaceae</taxon>
        <taxon>Wickerhamiella</taxon>
    </lineage>
</organism>
<dbReference type="RefSeq" id="XP_024663774.1">
    <property type="nucleotide sequence ID" value="XM_024808006.1"/>
</dbReference>
<dbReference type="STRING" id="45607.A0A2T0FFR0"/>
<comment type="caution">
    <text evidence="11">The sequence shown here is derived from an EMBL/GenBank/DDBJ whole genome shotgun (WGS) entry which is preliminary data.</text>
</comment>
<evidence type="ECO:0000313" key="12">
    <source>
        <dbReference type="Proteomes" id="UP000238350"/>
    </source>
</evidence>
<feature type="region of interest" description="Disordered" evidence="10">
    <location>
        <begin position="244"/>
        <end position="263"/>
    </location>
</feature>
<dbReference type="GeneID" id="36515197"/>
<evidence type="ECO:0000256" key="3">
    <source>
        <dbReference type="ARBA" id="ARBA00021859"/>
    </source>
</evidence>
<keyword evidence="4 9" id="KW-0117">Actin capping</keyword>
<protein>
    <recommendedName>
        <fullName evidence="3 9">F-actin-capping protein subunit beta</fullName>
    </recommendedName>
</protein>
<reference evidence="11 12" key="1">
    <citation type="submission" date="2017-04" db="EMBL/GenBank/DDBJ databases">
        <title>Genome sequencing of [Candida] sorbophila.</title>
        <authorList>
            <person name="Ahn J.O."/>
        </authorList>
    </citation>
    <scope>NUCLEOTIDE SEQUENCE [LARGE SCALE GENOMIC DNA]</scope>
    <source>
        <strain evidence="11 12">DS02</strain>
    </source>
</reference>
<name>A0A2T0FFR0_9ASCO</name>
<dbReference type="GO" id="GO:0051016">
    <property type="term" value="P:barbed-end actin filament capping"/>
    <property type="evidence" value="ECO:0007669"/>
    <property type="project" value="UniProtKB-UniRule"/>
</dbReference>
<dbReference type="GO" id="GO:0030479">
    <property type="term" value="C:actin cortical patch"/>
    <property type="evidence" value="ECO:0007669"/>
    <property type="project" value="TreeGrafter"/>
</dbReference>
<comment type="function">
    <text evidence="8 9">F-actin-capping proteins bind in a Ca(2+)-independent manner to the fast growing ends of actin filaments (barbed end) thereby blocking the exchange of subunits at these ends. Unlike other capping proteins (such as gelsolin and severin), these proteins do not sever actin filaments.</text>
</comment>
<dbReference type="GO" id="GO:0000902">
    <property type="term" value="P:cell morphogenesis"/>
    <property type="evidence" value="ECO:0007669"/>
    <property type="project" value="TreeGrafter"/>
</dbReference>
<keyword evidence="5 9" id="KW-0963">Cytoplasm</keyword>
<evidence type="ECO:0000313" key="11">
    <source>
        <dbReference type="EMBL" id="PRT53828.1"/>
    </source>
</evidence>
<dbReference type="Proteomes" id="UP000238350">
    <property type="component" value="Unassembled WGS sequence"/>
</dbReference>
<evidence type="ECO:0000256" key="9">
    <source>
        <dbReference type="RuleBase" id="RU365078"/>
    </source>
</evidence>
<feature type="compositionally biased region" description="Basic and acidic residues" evidence="10">
    <location>
        <begin position="244"/>
        <end position="257"/>
    </location>
</feature>
<evidence type="ECO:0000256" key="8">
    <source>
        <dbReference type="ARBA" id="ARBA00025389"/>
    </source>
</evidence>
<sequence length="263" mass="29641">MSDEQYDAALDLLRRLDPKNVSENLNTLCQLNQGLAEDLLSSVDKPLEIKSCPKSGKKFLCCDYNRDGNSYKSPWTGEYIPHVHDAPTLSADLRKLEEQANEAFDTYRELYYEGGLSSVYLWEQDNGFAGVVLLKKKLEKSGWNSIHVFDVDASAGRQAIYRITSTIILDVGAKVGSKGKLDISGNLTRQTEKKLAIQSEQSHVANIGTLIEEVEFSMRNLLNEVYFSKTRDIVGDIRTVEQQSELKEEREKQRKVAEGLASR</sequence>
<proteinExistence type="inferred from homology"/>
<evidence type="ECO:0000256" key="6">
    <source>
        <dbReference type="ARBA" id="ARBA00023203"/>
    </source>
</evidence>
<dbReference type="InterPro" id="IPR037282">
    <property type="entry name" value="CapZ_alpha/beta"/>
</dbReference>
<dbReference type="PANTHER" id="PTHR10619">
    <property type="entry name" value="F-ACTIN-CAPPING PROTEIN SUBUNIT BETA"/>
    <property type="match status" value="1"/>
</dbReference>
<dbReference type="GO" id="GO:0030036">
    <property type="term" value="P:actin cytoskeleton organization"/>
    <property type="evidence" value="ECO:0007669"/>
    <property type="project" value="InterPro"/>
</dbReference>
<dbReference type="Pfam" id="PF01115">
    <property type="entry name" value="F_actin_cap_B"/>
    <property type="match status" value="1"/>
</dbReference>
<dbReference type="PANTHER" id="PTHR10619:SF0">
    <property type="entry name" value="F-ACTIN-CAPPING PROTEIN SUBUNIT BETA ISOFORMS 1 AND 2"/>
    <property type="match status" value="1"/>
</dbReference>
<evidence type="ECO:0000256" key="7">
    <source>
        <dbReference type="ARBA" id="ARBA00023212"/>
    </source>
</evidence>
<gene>
    <name evidence="11" type="ORF">B9G98_01448</name>
</gene>
<dbReference type="EMBL" id="NDIQ01000001">
    <property type="protein sequence ID" value="PRT53828.1"/>
    <property type="molecule type" value="Genomic_DNA"/>
</dbReference>
<keyword evidence="12" id="KW-1185">Reference proteome</keyword>
<dbReference type="PRINTS" id="PR00192">
    <property type="entry name" value="FACTINCAPB"/>
</dbReference>
<dbReference type="AlphaFoldDB" id="A0A2T0FFR0"/>
<evidence type="ECO:0000256" key="10">
    <source>
        <dbReference type="SAM" id="MobiDB-lite"/>
    </source>
</evidence>
<accession>A0A2T0FFR0</accession>